<sequence length="180" mass="18849">MGDLILLLGGARSGKSTTALRMAAERGGDSVLFIATATASDEEMAARIAQHQAERPAAWQTLEAPRDIGTAVACLSAQPRVIVVDCITLLAANALLSLPEDCTQAQANAAILAEIDSLLAAQHTSPATWIVVSNEVGMGIVPPYRLGRLYRDALGSANQRLAAAAAEVYLMVAGLAWRLK</sequence>
<comment type="pathway">
    <text evidence="5">Cofactor biosynthesis; adenosylcobalamin biosynthesis; adenosylcobalamin from cob(II)yrinate a,c-diamide: step 6/7.</text>
</comment>
<dbReference type="UniPathway" id="UPA00148">
    <property type="reaction ID" value="UER00236"/>
</dbReference>
<dbReference type="NCBIfam" id="NF004469">
    <property type="entry name" value="PRK05800.1"/>
    <property type="match status" value="1"/>
</dbReference>
<comment type="caution">
    <text evidence="20">The sequence shown here is derived from an EMBL/GenBank/DDBJ whole genome shotgun (WGS) entry which is preliminary data.</text>
</comment>
<reference evidence="20 21" key="1">
    <citation type="submission" date="2017-11" db="EMBL/GenBank/DDBJ databases">
        <title>Evolution of Phototrophy in the Chloroflexi Phylum Driven by Horizontal Gene Transfer.</title>
        <authorList>
            <person name="Ward L.M."/>
            <person name="Hemp J."/>
            <person name="Shih P.M."/>
            <person name="Mcglynn S.E."/>
            <person name="Fischer W."/>
        </authorList>
    </citation>
    <scope>NUCLEOTIDE SEQUENCE [LARGE SCALE GENOMIC DNA]</scope>
    <source>
        <strain evidence="20">CP2_2F</strain>
    </source>
</reference>
<comment type="pathway">
    <text evidence="6">Cofactor biosynthesis; adenosylcobalamin biosynthesis; adenosylcobalamin from cob(II)yrinate a,c-diamide: step 5/7.</text>
</comment>
<evidence type="ECO:0000256" key="6">
    <source>
        <dbReference type="ARBA" id="ARBA00005159"/>
    </source>
</evidence>
<dbReference type="InterPro" id="IPR003203">
    <property type="entry name" value="CobU/CobP"/>
</dbReference>
<evidence type="ECO:0000256" key="12">
    <source>
        <dbReference type="ARBA" id="ARBA00022741"/>
    </source>
</evidence>
<dbReference type="EC" id="2.7.7.62" evidence="9"/>
<feature type="binding site" evidence="19">
    <location>
        <position position="85"/>
    </location>
    <ligand>
        <name>GTP</name>
        <dbReference type="ChEBI" id="CHEBI:37565"/>
    </ligand>
</feature>
<accession>A0A2M8NYJ4</accession>
<keyword evidence="11 20" id="KW-0808">Transferase</keyword>
<dbReference type="EMBL" id="PGTK01000011">
    <property type="protein sequence ID" value="PJF30364.1"/>
    <property type="molecule type" value="Genomic_DNA"/>
</dbReference>
<dbReference type="CDD" id="cd00544">
    <property type="entry name" value="CobU"/>
    <property type="match status" value="1"/>
</dbReference>
<comment type="catalytic activity">
    <reaction evidence="3">
        <text>adenosylcob(III)inamide + GTP = adenosylcob(III)inamide phosphate + GDP + H(+)</text>
        <dbReference type="Rhea" id="RHEA:15765"/>
        <dbReference type="ChEBI" id="CHEBI:2480"/>
        <dbReference type="ChEBI" id="CHEBI:15378"/>
        <dbReference type="ChEBI" id="CHEBI:37565"/>
        <dbReference type="ChEBI" id="CHEBI:58189"/>
        <dbReference type="ChEBI" id="CHEBI:58502"/>
        <dbReference type="EC" id="2.7.1.156"/>
    </reaction>
</comment>
<gene>
    <name evidence="20" type="ORF">CUN51_08120</name>
</gene>
<keyword evidence="12 19" id="KW-0547">Nucleotide-binding</keyword>
<protein>
    <recommendedName>
        <fullName evidence="16">Adenosylcobinamide kinase</fullName>
        <ecNumber evidence="8">2.7.1.156</ecNumber>
        <ecNumber evidence="9">2.7.7.62</ecNumber>
    </recommendedName>
    <alternativeName>
        <fullName evidence="17">Adenosylcobinamide-phosphate guanylyltransferase</fullName>
    </alternativeName>
</protein>
<keyword evidence="14" id="KW-0067">ATP-binding</keyword>
<dbReference type="InterPro" id="IPR027417">
    <property type="entry name" value="P-loop_NTPase"/>
</dbReference>
<dbReference type="Proteomes" id="UP000228921">
    <property type="component" value="Unassembled WGS sequence"/>
</dbReference>
<comment type="function">
    <text evidence="4">Catalyzes ATP-dependent phosphorylation of adenosylcobinamide and addition of GMP to adenosylcobinamide phosphate.</text>
</comment>
<comment type="catalytic activity">
    <reaction evidence="1">
        <text>adenosylcob(III)inamide + ATP = adenosylcob(III)inamide phosphate + ADP + H(+)</text>
        <dbReference type="Rhea" id="RHEA:15769"/>
        <dbReference type="ChEBI" id="CHEBI:2480"/>
        <dbReference type="ChEBI" id="CHEBI:15378"/>
        <dbReference type="ChEBI" id="CHEBI:30616"/>
        <dbReference type="ChEBI" id="CHEBI:58502"/>
        <dbReference type="ChEBI" id="CHEBI:456216"/>
        <dbReference type="EC" id="2.7.1.156"/>
    </reaction>
</comment>
<evidence type="ECO:0000256" key="3">
    <source>
        <dbReference type="ARBA" id="ARBA00001522"/>
    </source>
</evidence>
<evidence type="ECO:0000256" key="15">
    <source>
        <dbReference type="ARBA" id="ARBA00023134"/>
    </source>
</evidence>
<evidence type="ECO:0000256" key="4">
    <source>
        <dbReference type="ARBA" id="ARBA00003889"/>
    </source>
</evidence>
<evidence type="ECO:0000256" key="17">
    <source>
        <dbReference type="ARBA" id="ARBA00030571"/>
    </source>
</evidence>
<evidence type="ECO:0000256" key="1">
    <source>
        <dbReference type="ARBA" id="ARBA00000312"/>
    </source>
</evidence>
<evidence type="ECO:0000256" key="5">
    <source>
        <dbReference type="ARBA" id="ARBA00004692"/>
    </source>
</evidence>
<evidence type="ECO:0000256" key="10">
    <source>
        <dbReference type="ARBA" id="ARBA00022573"/>
    </source>
</evidence>
<dbReference type="SUPFAM" id="SSF52540">
    <property type="entry name" value="P-loop containing nucleoside triphosphate hydrolases"/>
    <property type="match status" value="1"/>
</dbReference>
<dbReference type="AlphaFoldDB" id="A0A2M8NYJ4"/>
<comment type="similarity">
    <text evidence="7">Belongs to the CobU/CobP family.</text>
</comment>
<keyword evidence="13 20" id="KW-0418">Kinase</keyword>
<dbReference type="PANTHER" id="PTHR34848">
    <property type="match status" value="1"/>
</dbReference>
<evidence type="ECO:0000256" key="11">
    <source>
        <dbReference type="ARBA" id="ARBA00022679"/>
    </source>
</evidence>
<keyword evidence="20" id="KW-0548">Nucleotidyltransferase</keyword>
<dbReference type="GO" id="GO:0008820">
    <property type="term" value="F:cobinamide phosphate guanylyltransferase activity"/>
    <property type="evidence" value="ECO:0007669"/>
    <property type="project" value="UniProtKB-EC"/>
</dbReference>
<evidence type="ECO:0000256" key="8">
    <source>
        <dbReference type="ARBA" id="ARBA00012016"/>
    </source>
</evidence>
<dbReference type="PIRSF" id="PIRSF006135">
    <property type="entry name" value="CobU"/>
    <property type="match status" value="1"/>
</dbReference>
<dbReference type="GO" id="GO:0005525">
    <property type="term" value="F:GTP binding"/>
    <property type="evidence" value="ECO:0007669"/>
    <property type="project" value="UniProtKB-KW"/>
</dbReference>
<evidence type="ECO:0000256" key="16">
    <source>
        <dbReference type="ARBA" id="ARBA00029570"/>
    </source>
</evidence>
<dbReference type="GO" id="GO:0043752">
    <property type="term" value="F:adenosylcobinamide kinase activity"/>
    <property type="evidence" value="ECO:0007669"/>
    <property type="project" value="UniProtKB-EC"/>
</dbReference>
<name>A0A2M8NYJ4_9CHLR</name>
<dbReference type="Gene3D" id="3.40.50.300">
    <property type="entry name" value="P-loop containing nucleotide triphosphate hydrolases"/>
    <property type="match status" value="1"/>
</dbReference>
<feature type="active site" description="GMP-histidine intermediate" evidence="18">
    <location>
        <position position="51"/>
    </location>
</feature>
<evidence type="ECO:0000256" key="19">
    <source>
        <dbReference type="PIRSR" id="PIRSR006135-2"/>
    </source>
</evidence>
<keyword evidence="10" id="KW-0169">Cobalamin biosynthesis</keyword>
<evidence type="ECO:0000256" key="18">
    <source>
        <dbReference type="PIRSR" id="PIRSR006135-1"/>
    </source>
</evidence>
<dbReference type="PANTHER" id="PTHR34848:SF1">
    <property type="entry name" value="BIFUNCTIONAL ADENOSYLCOBALAMIN BIOSYNTHESIS PROTEIN COBU"/>
    <property type="match status" value="1"/>
</dbReference>
<comment type="catalytic activity">
    <reaction evidence="2">
        <text>adenosylcob(III)inamide phosphate + GTP + H(+) = adenosylcob(III)inamide-GDP + diphosphate</text>
        <dbReference type="Rhea" id="RHEA:22712"/>
        <dbReference type="ChEBI" id="CHEBI:15378"/>
        <dbReference type="ChEBI" id="CHEBI:33019"/>
        <dbReference type="ChEBI" id="CHEBI:37565"/>
        <dbReference type="ChEBI" id="CHEBI:58502"/>
        <dbReference type="ChEBI" id="CHEBI:60487"/>
        <dbReference type="EC" id="2.7.7.62"/>
    </reaction>
</comment>
<feature type="binding site" evidence="19">
    <location>
        <position position="63"/>
    </location>
    <ligand>
        <name>GTP</name>
        <dbReference type="ChEBI" id="CHEBI:37565"/>
    </ligand>
</feature>
<dbReference type="EC" id="2.7.1.156" evidence="8"/>
<feature type="binding site" evidence="19">
    <location>
        <begin position="35"/>
        <end position="37"/>
    </location>
    <ligand>
        <name>GTP</name>
        <dbReference type="ChEBI" id="CHEBI:37565"/>
    </ligand>
</feature>
<evidence type="ECO:0000313" key="20">
    <source>
        <dbReference type="EMBL" id="PJF30364.1"/>
    </source>
</evidence>
<organism evidence="20 21">
    <name type="scientific">Candidatus Thermofonsia Clade 1 bacterium</name>
    <dbReference type="NCBI Taxonomy" id="2364210"/>
    <lineage>
        <taxon>Bacteria</taxon>
        <taxon>Bacillati</taxon>
        <taxon>Chloroflexota</taxon>
        <taxon>Candidatus Thermofontia</taxon>
        <taxon>Candidatus Thermofonsia Clade 1</taxon>
    </lineage>
</organism>
<evidence type="ECO:0000256" key="2">
    <source>
        <dbReference type="ARBA" id="ARBA00000711"/>
    </source>
</evidence>
<dbReference type="GO" id="GO:0009236">
    <property type="term" value="P:cobalamin biosynthetic process"/>
    <property type="evidence" value="ECO:0007669"/>
    <property type="project" value="UniProtKB-UniPathway"/>
</dbReference>
<proteinExistence type="inferred from homology"/>
<evidence type="ECO:0000313" key="21">
    <source>
        <dbReference type="Proteomes" id="UP000228921"/>
    </source>
</evidence>
<evidence type="ECO:0000256" key="13">
    <source>
        <dbReference type="ARBA" id="ARBA00022777"/>
    </source>
</evidence>
<evidence type="ECO:0000256" key="7">
    <source>
        <dbReference type="ARBA" id="ARBA00007490"/>
    </source>
</evidence>
<evidence type="ECO:0000256" key="9">
    <source>
        <dbReference type="ARBA" id="ARBA00012523"/>
    </source>
</evidence>
<dbReference type="Pfam" id="PF02283">
    <property type="entry name" value="CobU"/>
    <property type="match status" value="1"/>
</dbReference>
<feature type="binding site" evidence="19">
    <location>
        <begin position="9"/>
        <end position="16"/>
    </location>
    <ligand>
        <name>GTP</name>
        <dbReference type="ChEBI" id="CHEBI:37565"/>
    </ligand>
</feature>
<dbReference type="GO" id="GO:0005524">
    <property type="term" value="F:ATP binding"/>
    <property type="evidence" value="ECO:0007669"/>
    <property type="project" value="UniProtKB-KW"/>
</dbReference>
<evidence type="ECO:0000256" key="14">
    <source>
        <dbReference type="ARBA" id="ARBA00022840"/>
    </source>
</evidence>
<keyword evidence="15 19" id="KW-0342">GTP-binding</keyword>